<evidence type="ECO:0000259" key="4">
    <source>
        <dbReference type="SMART" id="SM00968"/>
    </source>
</evidence>
<evidence type="ECO:0000313" key="6">
    <source>
        <dbReference type="Proteomes" id="UP000789570"/>
    </source>
</evidence>
<evidence type="ECO:0000256" key="3">
    <source>
        <dbReference type="ARBA" id="ARBA00023242"/>
    </source>
</evidence>
<keyword evidence="2" id="KW-0067">ATP-binding</keyword>
<dbReference type="EMBL" id="CAJVPQ010009951">
    <property type="protein sequence ID" value="CAG8719205.1"/>
    <property type="molecule type" value="Genomic_DNA"/>
</dbReference>
<dbReference type="AlphaFoldDB" id="A0A9N9I4K8"/>
<dbReference type="GO" id="GO:0005524">
    <property type="term" value="F:ATP binding"/>
    <property type="evidence" value="ECO:0007669"/>
    <property type="project" value="UniProtKB-KW"/>
</dbReference>
<dbReference type="OrthoDB" id="5575062at2759"/>
<dbReference type="InterPro" id="IPR036277">
    <property type="entry name" value="SMC_hinge_sf"/>
</dbReference>
<gene>
    <name evidence="5" type="ORF">FCALED_LOCUS14307</name>
</gene>
<dbReference type="Pfam" id="PF06470">
    <property type="entry name" value="SMC_hinge"/>
    <property type="match status" value="1"/>
</dbReference>
<accession>A0A9N9I4K8</accession>
<reference evidence="5" key="1">
    <citation type="submission" date="2021-06" db="EMBL/GenBank/DDBJ databases">
        <authorList>
            <person name="Kallberg Y."/>
            <person name="Tangrot J."/>
            <person name="Rosling A."/>
        </authorList>
    </citation>
    <scope>NUCLEOTIDE SEQUENCE</scope>
    <source>
        <strain evidence="5">UK204</strain>
    </source>
</reference>
<dbReference type="PANTHER" id="PTHR18937:SF172">
    <property type="entry name" value="STRUCTURAL MAINTENANCE OF CHROMOSOMES PROTEIN"/>
    <property type="match status" value="1"/>
</dbReference>
<dbReference type="SMART" id="SM00968">
    <property type="entry name" value="SMC_hinge"/>
    <property type="match status" value="1"/>
</dbReference>
<dbReference type="PANTHER" id="PTHR18937">
    <property type="entry name" value="STRUCTURAL MAINTENANCE OF CHROMOSOMES SMC FAMILY MEMBER"/>
    <property type="match status" value="1"/>
</dbReference>
<keyword evidence="1" id="KW-0547">Nucleotide-binding</keyword>
<dbReference type="Gene3D" id="1.20.1060.20">
    <property type="match status" value="1"/>
</dbReference>
<evidence type="ECO:0000313" key="5">
    <source>
        <dbReference type="EMBL" id="CAG8719205.1"/>
    </source>
</evidence>
<feature type="domain" description="SMC hinge" evidence="4">
    <location>
        <begin position="1"/>
        <end position="74"/>
    </location>
</feature>
<keyword evidence="3" id="KW-0539">Nucleus</keyword>
<name>A0A9N9I4K8_9GLOM</name>
<comment type="caution">
    <text evidence="5">The sequence shown here is derived from an EMBL/GenBank/DDBJ whole genome shotgun (WGS) entry which is preliminary data.</text>
</comment>
<dbReference type="GO" id="GO:0007076">
    <property type="term" value="P:mitotic chromosome condensation"/>
    <property type="evidence" value="ECO:0007669"/>
    <property type="project" value="TreeGrafter"/>
</dbReference>
<dbReference type="Proteomes" id="UP000789570">
    <property type="component" value="Unassembled WGS sequence"/>
</dbReference>
<protein>
    <submittedName>
        <fullName evidence="5">12987_t:CDS:1</fullName>
    </submittedName>
</protein>
<dbReference type="GO" id="GO:0000796">
    <property type="term" value="C:condensin complex"/>
    <property type="evidence" value="ECO:0007669"/>
    <property type="project" value="TreeGrafter"/>
</dbReference>
<dbReference type="InterPro" id="IPR010935">
    <property type="entry name" value="SMC_hinge"/>
</dbReference>
<evidence type="ECO:0000256" key="1">
    <source>
        <dbReference type="ARBA" id="ARBA00022741"/>
    </source>
</evidence>
<keyword evidence="6" id="KW-1185">Reference proteome</keyword>
<organism evidence="5 6">
    <name type="scientific">Funneliformis caledonium</name>
    <dbReference type="NCBI Taxonomy" id="1117310"/>
    <lineage>
        <taxon>Eukaryota</taxon>
        <taxon>Fungi</taxon>
        <taxon>Fungi incertae sedis</taxon>
        <taxon>Mucoromycota</taxon>
        <taxon>Glomeromycotina</taxon>
        <taxon>Glomeromycetes</taxon>
        <taxon>Glomerales</taxon>
        <taxon>Glomeraceae</taxon>
        <taxon>Funneliformis</taxon>
    </lineage>
</organism>
<feature type="non-terminal residue" evidence="5">
    <location>
        <position position="1"/>
    </location>
</feature>
<evidence type="ECO:0000256" key="2">
    <source>
        <dbReference type="ARBA" id="ARBA00022840"/>
    </source>
</evidence>
<dbReference type="SUPFAM" id="SSF75553">
    <property type="entry name" value="Smc hinge domain"/>
    <property type="match status" value="1"/>
</dbReference>
<proteinExistence type="predicted"/>
<sequence>DRLGNLGVIDDKYDVAITTAYPALDNIVVDSVEVGQTYVDYLRSNDIGRKKRFYPSVFGNTLVAKYLTQAIRIAFSETRCEVIDQSGAMSGGGHKVSKSAMSSRFTSEKRFYENLGSLDSQLQYKKEEIPKLEVDILKLEMDADAYAQVGLPSAKYDDMKQHLR</sequence>